<organism evidence="6 7">
    <name type="scientific">Saitozyma podzolica</name>
    <dbReference type="NCBI Taxonomy" id="1890683"/>
    <lineage>
        <taxon>Eukaryota</taxon>
        <taxon>Fungi</taxon>
        <taxon>Dikarya</taxon>
        <taxon>Basidiomycota</taxon>
        <taxon>Agaricomycotina</taxon>
        <taxon>Tremellomycetes</taxon>
        <taxon>Tremellales</taxon>
        <taxon>Trimorphomycetaceae</taxon>
        <taxon>Saitozyma</taxon>
    </lineage>
</organism>
<feature type="transmembrane region" description="Helical" evidence="5">
    <location>
        <begin position="378"/>
        <end position="399"/>
    </location>
</feature>
<dbReference type="InterPro" id="IPR037185">
    <property type="entry name" value="EmrE-like"/>
</dbReference>
<dbReference type="STRING" id="1890683.A0A427YUD9"/>
<comment type="caution">
    <text evidence="6">The sequence shown here is derived from an EMBL/GenBank/DDBJ whole genome shotgun (WGS) entry which is preliminary data.</text>
</comment>
<dbReference type="SUPFAM" id="SSF103481">
    <property type="entry name" value="Multidrug resistance efflux transporter EmrE"/>
    <property type="match status" value="1"/>
</dbReference>
<keyword evidence="3 5" id="KW-1133">Transmembrane helix</keyword>
<dbReference type="AlphaFoldDB" id="A0A427YUD9"/>
<evidence type="ECO:0000256" key="1">
    <source>
        <dbReference type="ARBA" id="ARBA00004141"/>
    </source>
</evidence>
<evidence type="ECO:0000313" key="6">
    <source>
        <dbReference type="EMBL" id="RSH94748.1"/>
    </source>
</evidence>
<dbReference type="GO" id="GO:0000329">
    <property type="term" value="C:fungal-type vacuole membrane"/>
    <property type="evidence" value="ECO:0007669"/>
    <property type="project" value="TreeGrafter"/>
</dbReference>
<feature type="transmembrane region" description="Helical" evidence="5">
    <location>
        <begin position="27"/>
        <end position="51"/>
    </location>
</feature>
<dbReference type="OrthoDB" id="1436450at2759"/>
<dbReference type="PANTHER" id="PTHR23051:SF0">
    <property type="entry name" value="SOLUTE CARRIER FAMILY 35 MEMBER F5"/>
    <property type="match status" value="1"/>
</dbReference>
<dbReference type="EMBL" id="RSCD01000002">
    <property type="protein sequence ID" value="RSH94748.1"/>
    <property type="molecule type" value="Genomic_DNA"/>
</dbReference>
<feature type="transmembrane region" description="Helical" evidence="5">
    <location>
        <begin position="253"/>
        <end position="275"/>
    </location>
</feature>
<feature type="transmembrane region" description="Helical" evidence="5">
    <location>
        <begin position="351"/>
        <end position="372"/>
    </location>
</feature>
<keyword evidence="4 5" id="KW-0472">Membrane</keyword>
<evidence type="ECO:0000256" key="2">
    <source>
        <dbReference type="ARBA" id="ARBA00022692"/>
    </source>
</evidence>
<feature type="transmembrane region" description="Helical" evidence="5">
    <location>
        <begin position="287"/>
        <end position="311"/>
    </location>
</feature>
<keyword evidence="2 5" id="KW-0812">Transmembrane</keyword>
<evidence type="ECO:0000256" key="3">
    <source>
        <dbReference type="ARBA" id="ARBA00022989"/>
    </source>
</evidence>
<sequence>MDPESAPLLGKMPPTTTSRLVDAANRYLVGVALLMGVVILWTASNFITASLETGENSWNKPFLITYLNTASFALYLLPTLWKYHRGTLPAQKSDHRTALHLPHPYSRLPRVPVPPLEPAPIPPFTDPSHGDADIDIDITELETIQEGEERADKLSIRETAEVAAWWSAVWFVANWAVNASLAWTSVASVTILSSTSGFFTLALGRVCGVESLTRTKVFAVVASFLGVLLVTRSDSTITSSAADTGPDLPSHPILGDLAALLSASFYAVYVVFLKVRVKDEERADMQLMLGFAGLFNIVCLIPVFPLLHWLGWETFELPPTRDAWTICLINMCITLSSDYLYVLAMLKTTPMLVTIGLSLTIPLALIGSLFIPSSSADAITFLSLSGAALVVAGFVMLGWQGWEESQAQGGAVAGRGPSEVEAEQEGQSECEVQVPHDWSGTWPAGFDAENGSTSVADRAYGVDGGTGSRTARDVDYDSIRSQLFTGTRLVPGMSIAN</sequence>
<evidence type="ECO:0000313" key="7">
    <source>
        <dbReference type="Proteomes" id="UP000279259"/>
    </source>
</evidence>
<evidence type="ECO:0000256" key="5">
    <source>
        <dbReference type="SAM" id="Phobius"/>
    </source>
</evidence>
<proteinExistence type="predicted"/>
<dbReference type="PANTHER" id="PTHR23051">
    <property type="entry name" value="SOLUTE CARRIER FAMILY 35, MEMBER F5"/>
    <property type="match status" value="1"/>
</dbReference>
<protein>
    <recommendedName>
        <fullName evidence="8">EamA domain-containing protein</fullName>
    </recommendedName>
</protein>
<keyword evidence="7" id="KW-1185">Reference proteome</keyword>
<feature type="transmembrane region" description="Helical" evidence="5">
    <location>
        <begin position="323"/>
        <end position="344"/>
    </location>
</feature>
<feature type="transmembrane region" description="Helical" evidence="5">
    <location>
        <begin position="63"/>
        <end position="83"/>
    </location>
</feature>
<feature type="transmembrane region" description="Helical" evidence="5">
    <location>
        <begin position="215"/>
        <end position="233"/>
    </location>
</feature>
<dbReference type="Proteomes" id="UP000279259">
    <property type="component" value="Unassembled WGS sequence"/>
</dbReference>
<gene>
    <name evidence="6" type="ORF">EHS25_004554</name>
</gene>
<evidence type="ECO:0000256" key="4">
    <source>
        <dbReference type="ARBA" id="ARBA00023136"/>
    </source>
</evidence>
<accession>A0A427YUD9</accession>
<name>A0A427YUD9_9TREE</name>
<reference evidence="6 7" key="1">
    <citation type="submission" date="2018-11" db="EMBL/GenBank/DDBJ databases">
        <title>Genome sequence of Saitozyma podzolica DSM 27192.</title>
        <authorList>
            <person name="Aliyu H."/>
            <person name="Gorte O."/>
            <person name="Ochsenreither K."/>
        </authorList>
    </citation>
    <scope>NUCLEOTIDE SEQUENCE [LARGE SCALE GENOMIC DNA]</scope>
    <source>
        <strain evidence="6 7">DSM 27192</strain>
    </source>
</reference>
<feature type="transmembrane region" description="Helical" evidence="5">
    <location>
        <begin position="183"/>
        <end position="203"/>
    </location>
</feature>
<evidence type="ECO:0008006" key="8">
    <source>
        <dbReference type="Google" id="ProtNLM"/>
    </source>
</evidence>
<comment type="subcellular location">
    <subcellularLocation>
        <location evidence="1">Membrane</location>
        <topology evidence="1">Multi-pass membrane protein</topology>
    </subcellularLocation>
</comment>